<dbReference type="EMBL" id="CP042239">
    <property type="protein sequence ID" value="QDX27507.1"/>
    <property type="molecule type" value="Genomic_DNA"/>
</dbReference>
<dbReference type="PANTHER" id="PTHR43133">
    <property type="entry name" value="RNA POLYMERASE ECF-TYPE SIGMA FACTO"/>
    <property type="match status" value="1"/>
</dbReference>
<dbReference type="Gene3D" id="1.10.10.10">
    <property type="entry name" value="Winged helix-like DNA-binding domain superfamily/Winged helix DNA-binding domain"/>
    <property type="match status" value="1"/>
</dbReference>
<comment type="similarity">
    <text evidence="1">Belongs to the sigma-70 factor family. ECF subfamily.</text>
</comment>
<proteinExistence type="inferred from homology"/>
<evidence type="ECO:0000256" key="4">
    <source>
        <dbReference type="ARBA" id="ARBA00023163"/>
    </source>
</evidence>
<dbReference type="GO" id="GO:0003677">
    <property type="term" value="F:DNA binding"/>
    <property type="evidence" value="ECO:0007669"/>
    <property type="project" value="InterPro"/>
</dbReference>
<feature type="domain" description="RNA polymerase sigma-70 region 2" evidence="6">
    <location>
        <begin position="54"/>
        <end position="115"/>
    </location>
</feature>
<dbReference type="GO" id="GO:0006352">
    <property type="term" value="P:DNA-templated transcription initiation"/>
    <property type="evidence" value="ECO:0007669"/>
    <property type="project" value="InterPro"/>
</dbReference>
<sequence>MQPDRHAAFPSNLSPENWTPPGFPELSHGAVTGRRVARTNSVVDDDARDWIAIRRAVVRYAQHRAGRADIAEDIAQEVLTRLMQVAETEQIGSIMALAFRIADNLLVDTYRRERRFDSDLDTEWQSDAPSPDRVLDSRSAVMVFQRCLRSMPPLRREVLVRRRLHQQACRDIAEALSLTPEAVEKHITRGLADLRRAMARAGVAIEDMA</sequence>
<dbReference type="InterPro" id="IPR007627">
    <property type="entry name" value="RNA_pol_sigma70_r2"/>
</dbReference>
<evidence type="ECO:0000259" key="7">
    <source>
        <dbReference type="Pfam" id="PF08281"/>
    </source>
</evidence>
<keyword evidence="4" id="KW-0804">Transcription</keyword>
<feature type="domain" description="RNA polymerase sigma factor 70 region 4 type 2" evidence="7">
    <location>
        <begin position="144"/>
        <end position="194"/>
    </location>
</feature>
<reference evidence="8 9" key="1">
    <citation type="submission" date="2019-07" db="EMBL/GenBank/DDBJ databases">
        <title>Sphingomonas alkalisoli sp. nov., isolated from rhizosphere soil of Suaedae salsa.</title>
        <authorList>
            <person name="Zhang H."/>
            <person name="Xu L."/>
            <person name="Zhang J.-X."/>
            <person name="Sun J.-Q."/>
        </authorList>
    </citation>
    <scope>NUCLEOTIDE SEQUENCE [LARGE SCALE GENOMIC DNA]</scope>
    <source>
        <strain evidence="8 9">XS-10</strain>
    </source>
</reference>
<evidence type="ECO:0000256" key="5">
    <source>
        <dbReference type="SAM" id="MobiDB-lite"/>
    </source>
</evidence>
<evidence type="ECO:0000256" key="1">
    <source>
        <dbReference type="ARBA" id="ARBA00010641"/>
    </source>
</evidence>
<dbReference type="PANTHER" id="PTHR43133:SF63">
    <property type="entry name" value="RNA POLYMERASE SIGMA FACTOR FECI-RELATED"/>
    <property type="match status" value="1"/>
</dbReference>
<dbReference type="Proteomes" id="UP000318055">
    <property type="component" value="Chromosome"/>
</dbReference>
<evidence type="ECO:0000259" key="6">
    <source>
        <dbReference type="Pfam" id="PF04542"/>
    </source>
</evidence>
<keyword evidence="3" id="KW-0731">Sigma factor</keyword>
<dbReference type="Pfam" id="PF04542">
    <property type="entry name" value="Sigma70_r2"/>
    <property type="match status" value="1"/>
</dbReference>
<evidence type="ECO:0000256" key="3">
    <source>
        <dbReference type="ARBA" id="ARBA00023082"/>
    </source>
</evidence>
<dbReference type="InterPro" id="IPR013325">
    <property type="entry name" value="RNA_pol_sigma_r2"/>
</dbReference>
<dbReference type="InterPro" id="IPR036388">
    <property type="entry name" value="WH-like_DNA-bd_sf"/>
</dbReference>
<evidence type="ECO:0000313" key="8">
    <source>
        <dbReference type="EMBL" id="QDX27507.1"/>
    </source>
</evidence>
<dbReference type="SUPFAM" id="SSF88946">
    <property type="entry name" value="Sigma2 domain of RNA polymerase sigma factors"/>
    <property type="match status" value="1"/>
</dbReference>
<dbReference type="Pfam" id="PF08281">
    <property type="entry name" value="Sigma70_r4_2"/>
    <property type="match status" value="1"/>
</dbReference>
<gene>
    <name evidence="8" type="ORF">FPZ54_16860</name>
</gene>
<protein>
    <submittedName>
        <fullName evidence="8">Sigma-70 family RNA polymerase sigma factor</fullName>
    </submittedName>
</protein>
<evidence type="ECO:0000313" key="9">
    <source>
        <dbReference type="Proteomes" id="UP000318055"/>
    </source>
</evidence>
<dbReference type="SUPFAM" id="SSF88659">
    <property type="entry name" value="Sigma3 and sigma4 domains of RNA polymerase sigma factors"/>
    <property type="match status" value="1"/>
</dbReference>
<evidence type="ECO:0000256" key="2">
    <source>
        <dbReference type="ARBA" id="ARBA00023015"/>
    </source>
</evidence>
<dbReference type="Gene3D" id="1.10.1740.10">
    <property type="match status" value="1"/>
</dbReference>
<accession>A0A518RJ65</accession>
<dbReference type="AlphaFoldDB" id="A0A518RJ65"/>
<keyword evidence="2" id="KW-0805">Transcription regulation</keyword>
<dbReference type="OrthoDB" id="7268940at2"/>
<dbReference type="InterPro" id="IPR013324">
    <property type="entry name" value="RNA_pol_sigma_r3/r4-like"/>
</dbReference>
<dbReference type="NCBIfam" id="TIGR02937">
    <property type="entry name" value="sigma70-ECF"/>
    <property type="match status" value="1"/>
</dbReference>
<dbReference type="InterPro" id="IPR014284">
    <property type="entry name" value="RNA_pol_sigma-70_dom"/>
</dbReference>
<feature type="region of interest" description="Disordered" evidence="5">
    <location>
        <begin position="1"/>
        <end position="26"/>
    </location>
</feature>
<organism evidence="8 9">
    <name type="scientific">Sphingomonas suaedae</name>
    <dbReference type="NCBI Taxonomy" id="2599297"/>
    <lineage>
        <taxon>Bacteria</taxon>
        <taxon>Pseudomonadati</taxon>
        <taxon>Pseudomonadota</taxon>
        <taxon>Alphaproteobacteria</taxon>
        <taxon>Sphingomonadales</taxon>
        <taxon>Sphingomonadaceae</taxon>
        <taxon>Sphingomonas</taxon>
    </lineage>
</organism>
<dbReference type="GO" id="GO:0016987">
    <property type="term" value="F:sigma factor activity"/>
    <property type="evidence" value="ECO:0007669"/>
    <property type="project" value="UniProtKB-KW"/>
</dbReference>
<keyword evidence="9" id="KW-1185">Reference proteome</keyword>
<dbReference type="InterPro" id="IPR013249">
    <property type="entry name" value="RNA_pol_sigma70_r4_t2"/>
</dbReference>
<dbReference type="InterPro" id="IPR039425">
    <property type="entry name" value="RNA_pol_sigma-70-like"/>
</dbReference>
<name>A0A518RJ65_9SPHN</name>
<dbReference type="KEGG" id="ssua:FPZ54_16860"/>